<dbReference type="InterPro" id="IPR006242">
    <property type="entry name" value="ModD"/>
</dbReference>
<dbReference type="InterPro" id="IPR036068">
    <property type="entry name" value="Nicotinate_pribotase-like_C"/>
</dbReference>
<dbReference type="Pfam" id="PF02749">
    <property type="entry name" value="QRPTase_N"/>
    <property type="match status" value="1"/>
</dbReference>
<dbReference type="EMBL" id="FNCY01000017">
    <property type="protein sequence ID" value="SDI36417.1"/>
    <property type="molecule type" value="Genomic_DNA"/>
</dbReference>
<dbReference type="AlphaFoldDB" id="A0A1G8JZ76"/>
<dbReference type="Pfam" id="PF01729">
    <property type="entry name" value="QRPTase_C"/>
    <property type="match status" value="1"/>
</dbReference>
<dbReference type="InterPro" id="IPR022412">
    <property type="entry name" value="Quinolinate_PRibosylTrfase_N"/>
</dbReference>
<dbReference type="InterPro" id="IPR027277">
    <property type="entry name" value="NadC/ModD"/>
</dbReference>
<evidence type="ECO:0000259" key="6">
    <source>
        <dbReference type="Pfam" id="PF01729"/>
    </source>
</evidence>
<dbReference type="SUPFAM" id="SSF51690">
    <property type="entry name" value="Nicotinate/Quinolinate PRTase C-terminal domain-like"/>
    <property type="match status" value="1"/>
</dbReference>
<protein>
    <recommendedName>
        <fullName evidence="2">Putative pyrophosphorylase ModD</fullName>
    </recommendedName>
</protein>
<keyword evidence="9" id="KW-1185">Reference proteome</keyword>
<dbReference type="InterPro" id="IPR013785">
    <property type="entry name" value="Aldolase_TIM"/>
</dbReference>
<dbReference type="NCBIfam" id="TIGR01334">
    <property type="entry name" value="modD"/>
    <property type="match status" value="1"/>
</dbReference>
<dbReference type="Proteomes" id="UP000198607">
    <property type="component" value="Unassembled WGS sequence"/>
</dbReference>
<name>A0A1G8JZ76_9RHOO</name>
<reference evidence="8 9" key="1">
    <citation type="submission" date="2016-10" db="EMBL/GenBank/DDBJ databases">
        <authorList>
            <person name="de Groot N.N."/>
        </authorList>
    </citation>
    <scope>NUCLEOTIDE SEQUENCE [LARGE SCALE GENOMIC DNA]</scope>
    <source>
        <strain evidence="8 9">DSM 5885</strain>
    </source>
</reference>
<evidence type="ECO:0000256" key="4">
    <source>
        <dbReference type="ARBA" id="ARBA00022679"/>
    </source>
</evidence>
<dbReference type="Gene3D" id="3.20.20.70">
    <property type="entry name" value="Aldolase class I"/>
    <property type="match status" value="1"/>
</dbReference>
<dbReference type="Gene3D" id="3.90.1170.20">
    <property type="entry name" value="Quinolinate phosphoribosyl transferase, N-terminal domain"/>
    <property type="match status" value="1"/>
</dbReference>
<evidence type="ECO:0000313" key="8">
    <source>
        <dbReference type="EMBL" id="SDI36417.1"/>
    </source>
</evidence>
<dbReference type="OrthoDB" id="8216773at2"/>
<comment type="similarity">
    <text evidence="1 5">Belongs to the NadC/ModD family.</text>
</comment>
<evidence type="ECO:0000259" key="7">
    <source>
        <dbReference type="Pfam" id="PF02749"/>
    </source>
</evidence>
<dbReference type="SUPFAM" id="SSF54675">
    <property type="entry name" value="Nicotinate/Quinolinate PRTase N-terminal domain-like"/>
    <property type="match status" value="1"/>
</dbReference>
<dbReference type="GO" id="GO:0034213">
    <property type="term" value="P:quinolinate catabolic process"/>
    <property type="evidence" value="ECO:0007669"/>
    <property type="project" value="TreeGrafter"/>
</dbReference>
<evidence type="ECO:0000256" key="2">
    <source>
        <dbReference type="ARBA" id="ARBA00019205"/>
    </source>
</evidence>
<gene>
    <name evidence="8" type="ORF">SAMN05660652_03299</name>
</gene>
<dbReference type="PANTHER" id="PTHR32179:SF4">
    <property type="entry name" value="PYROPHOSPHORYLASE MODD-RELATED"/>
    <property type="match status" value="1"/>
</dbReference>
<evidence type="ECO:0000313" key="9">
    <source>
        <dbReference type="Proteomes" id="UP000198607"/>
    </source>
</evidence>
<proteinExistence type="inferred from homology"/>
<dbReference type="PANTHER" id="PTHR32179">
    <property type="entry name" value="NICOTINATE-NUCLEOTIDE PYROPHOSPHORYLASE [CARBOXYLATING]"/>
    <property type="match status" value="1"/>
</dbReference>
<dbReference type="PIRSF" id="PIRSF006250">
    <property type="entry name" value="NadC_ModD"/>
    <property type="match status" value="1"/>
</dbReference>
<accession>A0A1G8JZ76</accession>
<evidence type="ECO:0000256" key="1">
    <source>
        <dbReference type="ARBA" id="ARBA00009400"/>
    </source>
</evidence>
<feature type="domain" description="Quinolinate phosphoribosyl transferase N-terminal" evidence="7">
    <location>
        <begin position="23"/>
        <end position="106"/>
    </location>
</feature>
<dbReference type="CDD" id="cd01573">
    <property type="entry name" value="modD_like"/>
    <property type="match status" value="1"/>
</dbReference>
<evidence type="ECO:0000256" key="5">
    <source>
        <dbReference type="PIRNR" id="PIRNR006250"/>
    </source>
</evidence>
<dbReference type="GO" id="GO:0009435">
    <property type="term" value="P:NAD+ biosynthetic process"/>
    <property type="evidence" value="ECO:0007669"/>
    <property type="project" value="InterPro"/>
</dbReference>
<sequence length="281" mass="30001">MSPFTLPDSVLEQLMQDDSPFGDATSWGLGIGEEPGRIIFRAKHAQTVCCTEEAARMAVMRGLSVDGSIEASGTTVEPGRVLLCLTGRAVDLQSVWKPAQTLMEYSAGIASATLDLIAAARRGNPDIVIACSRKHMPGAKAICLKAILVGGAVPHRLGLSESLVILAQHRTFLRGETLDKTIDRLHRDWPERRVVIEVKGEADAIACINAGADVIQLDRCSPQVIEKVARYADGRPVKIAAIGGIGISNAETYARAGAHILITSSQYSAKPKDVSVILEPN</sequence>
<keyword evidence="4 5" id="KW-0808">Transferase</keyword>
<dbReference type="GO" id="GO:0004514">
    <property type="term" value="F:nicotinate-nucleotide diphosphorylase (carboxylating) activity"/>
    <property type="evidence" value="ECO:0007669"/>
    <property type="project" value="InterPro"/>
</dbReference>
<dbReference type="RefSeq" id="WP_091939152.1">
    <property type="nucleotide sequence ID" value="NZ_FNCY01000017.1"/>
</dbReference>
<dbReference type="InterPro" id="IPR002638">
    <property type="entry name" value="Quinolinate_PRibosylTrfase_C"/>
</dbReference>
<dbReference type="STRING" id="83767.SAMN05660652_03299"/>
<keyword evidence="3 5" id="KW-0328">Glycosyltransferase</keyword>
<organism evidence="8 9">
    <name type="scientific">Propionivibrio dicarboxylicus</name>
    <dbReference type="NCBI Taxonomy" id="83767"/>
    <lineage>
        <taxon>Bacteria</taxon>
        <taxon>Pseudomonadati</taxon>
        <taxon>Pseudomonadota</taxon>
        <taxon>Betaproteobacteria</taxon>
        <taxon>Rhodocyclales</taxon>
        <taxon>Rhodocyclaceae</taxon>
        <taxon>Propionivibrio</taxon>
    </lineage>
</organism>
<dbReference type="GO" id="GO:0005737">
    <property type="term" value="C:cytoplasm"/>
    <property type="evidence" value="ECO:0007669"/>
    <property type="project" value="TreeGrafter"/>
</dbReference>
<evidence type="ECO:0000256" key="3">
    <source>
        <dbReference type="ARBA" id="ARBA00022676"/>
    </source>
</evidence>
<feature type="domain" description="Quinolinate phosphoribosyl transferase C-terminal" evidence="6">
    <location>
        <begin position="109"/>
        <end position="276"/>
    </location>
</feature>
<dbReference type="InterPro" id="IPR037128">
    <property type="entry name" value="Quinolinate_PRibosylTase_N_sf"/>
</dbReference>